<dbReference type="RefSeq" id="WP_057818293.1">
    <property type="nucleotide sequence ID" value="NZ_CP031598.1"/>
</dbReference>
<comment type="cofactor">
    <cofactor evidence="1">
        <name>Fe cation</name>
        <dbReference type="ChEBI" id="CHEBI:24875"/>
    </cofactor>
</comment>
<dbReference type="PANTHER" id="PTHR43756:SF5">
    <property type="entry name" value="CHOLINE MONOOXYGENASE, CHLOROPLASTIC"/>
    <property type="match status" value="1"/>
</dbReference>
<keyword evidence="4 10" id="KW-0560">Oxidoreductase</keyword>
<name>A0A0T5P502_9RHOB</name>
<keyword evidence="5" id="KW-0408">Iron</keyword>
<dbReference type="KEGG" id="rid:RIdsm_04328"/>
<dbReference type="SUPFAM" id="SSF55961">
    <property type="entry name" value="Bet v1-like"/>
    <property type="match status" value="1"/>
</dbReference>
<dbReference type="Gene3D" id="2.102.10.10">
    <property type="entry name" value="Rieske [2Fe-2S] iron-sulphur domain"/>
    <property type="match status" value="1"/>
</dbReference>
<dbReference type="EMBL" id="LAXI01000014">
    <property type="protein sequence ID" value="KRS16343.1"/>
    <property type="molecule type" value="Genomic_DNA"/>
</dbReference>
<reference evidence="10 12" key="2">
    <citation type="submission" date="2018-08" db="EMBL/GenBank/DDBJ databases">
        <title>Genetic Globetrotter - A new plasmid hitch-hiking vast phylogenetic and geographic distances.</title>
        <authorList>
            <person name="Vollmers J."/>
            <person name="Petersen J."/>
        </authorList>
    </citation>
    <scope>NUCLEOTIDE SEQUENCE [LARGE SCALE GENOMIC DNA]</scope>
    <source>
        <strain evidence="10 12">DSM 26383</strain>
    </source>
</reference>
<evidence type="ECO:0000256" key="3">
    <source>
        <dbReference type="ARBA" id="ARBA00022723"/>
    </source>
</evidence>
<evidence type="ECO:0000256" key="4">
    <source>
        <dbReference type="ARBA" id="ARBA00023002"/>
    </source>
</evidence>
<evidence type="ECO:0000313" key="9">
    <source>
        <dbReference type="EMBL" id="KRS16343.1"/>
    </source>
</evidence>
<dbReference type="GO" id="GO:0005506">
    <property type="term" value="F:iron ion binding"/>
    <property type="evidence" value="ECO:0007669"/>
    <property type="project" value="InterPro"/>
</dbReference>
<evidence type="ECO:0000256" key="2">
    <source>
        <dbReference type="ARBA" id="ARBA00022714"/>
    </source>
</evidence>
<keyword evidence="3" id="KW-0479">Metal-binding</keyword>
<dbReference type="InterPro" id="IPR036922">
    <property type="entry name" value="Rieske_2Fe-2S_sf"/>
</dbReference>
<evidence type="ECO:0000256" key="5">
    <source>
        <dbReference type="ARBA" id="ARBA00023004"/>
    </source>
</evidence>
<dbReference type="CDD" id="cd03469">
    <property type="entry name" value="Rieske_RO_Alpha_N"/>
    <property type="match status" value="1"/>
</dbReference>
<keyword evidence="10" id="KW-0223">Dioxygenase</keyword>
<dbReference type="AlphaFoldDB" id="A0A0T5P502"/>
<dbReference type="GO" id="GO:0051537">
    <property type="term" value="F:2 iron, 2 sulfur cluster binding"/>
    <property type="evidence" value="ECO:0007669"/>
    <property type="project" value="UniProtKB-KW"/>
</dbReference>
<evidence type="ECO:0000256" key="1">
    <source>
        <dbReference type="ARBA" id="ARBA00001962"/>
    </source>
</evidence>
<reference evidence="9 11" key="1">
    <citation type="submission" date="2015-04" db="EMBL/GenBank/DDBJ databases">
        <title>The draft genome sequence of Roseovarius indicus B108T.</title>
        <authorList>
            <person name="Li G."/>
            <person name="Lai Q."/>
            <person name="Shao Z."/>
            <person name="Yan P."/>
        </authorList>
    </citation>
    <scope>NUCLEOTIDE SEQUENCE [LARGE SCALE GENOMIC DNA]</scope>
    <source>
        <strain evidence="9 11">B108</strain>
    </source>
</reference>
<dbReference type="Pfam" id="PF00848">
    <property type="entry name" value="Ring_hydroxyl_A"/>
    <property type="match status" value="1"/>
</dbReference>
<dbReference type="Gene3D" id="3.90.380.10">
    <property type="entry name" value="Naphthalene 1,2-dioxygenase Alpha Subunit, Chain A, domain 1"/>
    <property type="match status" value="1"/>
</dbReference>
<dbReference type="InterPro" id="IPR001663">
    <property type="entry name" value="Rng_hydr_dOase-A"/>
</dbReference>
<keyword evidence="2" id="KW-0001">2Fe-2S</keyword>
<dbReference type="PANTHER" id="PTHR43756">
    <property type="entry name" value="CHOLINE MONOOXYGENASE, CHLOROPLASTIC"/>
    <property type="match status" value="1"/>
</dbReference>
<dbReference type="PATRIC" id="fig|540747.5.peg.1466"/>
<evidence type="ECO:0000313" key="11">
    <source>
        <dbReference type="Proteomes" id="UP000051401"/>
    </source>
</evidence>
<gene>
    <name evidence="10" type="primary">tphA2II</name>
    <name evidence="10" type="ORF">RIdsm_04328</name>
    <name evidence="9" type="ORF">XM52_18565</name>
</gene>
<dbReference type="Pfam" id="PF00355">
    <property type="entry name" value="Rieske"/>
    <property type="match status" value="1"/>
</dbReference>
<dbReference type="SUPFAM" id="SSF50022">
    <property type="entry name" value="ISP domain"/>
    <property type="match status" value="1"/>
</dbReference>
<dbReference type="Proteomes" id="UP000051401">
    <property type="component" value="Unassembled WGS sequence"/>
</dbReference>
<dbReference type="EC" id="1.14.12.15" evidence="10"/>
<dbReference type="OrthoDB" id="7456916at2"/>
<dbReference type="STRING" id="540747.SAMN04488031_10558"/>
<evidence type="ECO:0000313" key="12">
    <source>
        <dbReference type="Proteomes" id="UP000325785"/>
    </source>
</evidence>
<organism evidence="9 11">
    <name type="scientific">Roseovarius indicus</name>
    <dbReference type="NCBI Taxonomy" id="540747"/>
    <lineage>
        <taxon>Bacteria</taxon>
        <taxon>Pseudomonadati</taxon>
        <taxon>Pseudomonadota</taxon>
        <taxon>Alphaproteobacteria</taxon>
        <taxon>Rhodobacterales</taxon>
        <taxon>Roseobacteraceae</taxon>
        <taxon>Roseovarius</taxon>
    </lineage>
</organism>
<feature type="region of interest" description="Disordered" evidence="7">
    <location>
        <begin position="386"/>
        <end position="405"/>
    </location>
</feature>
<dbReference type="InterPro" id="IPR017941">
    <property type="entry name" value="Rieske_2Fe-2S"/>
</dbReference>
<evidence type="ECO:0000259" key="8">
    <source>
        <dbReference type="PROSITE" id="PS51296"/>
    </source>
</evidence>
<dbReference type="EMBL" id="CP031598">
    <property type="protein sequence ID" value="QEW28497.1"/>
    <property type="molecule type" value="Genomic_DNA"/>
</dbReference>
<dbReference type="Proteomes" id="UP000325785">
    <property type="component" value="Chromosome"/>
</dbReference>
<dbReference type="PROSITE" id="PS51296">
    <property type="entry name" value="RIESKE"/>
    <property type="match status" value="1"/>
</dbReference>
<evidence type="ECO:0000313" key="10">
    <source>
        <dbReference type="EMBL" id="QEW28497.1"/>
    </source>
</evidence>
<evidence type="ECO:0000256" key="7">
    <source>
        <dbReference type="SAM" id="MobiDB-lite"/>
    </source>
</evidence>
<protein>
    <submittedName>
        <fullName evidence="10">Terephthalate 1,2-dioxygenase, terminal oxygenase component subunit alpha 2</fullName>
        <ecNumber evidence="10">1.14.12.15</ecNumber>
    </submittedName>
</protein>
<dbReference type="PRINTS" id="PR00090">
    <property type="entry name" value="RNGDIOXGNASE"/>
</dbReference>
<keyword evidence="11" id="KW-1185">Reference proteome</keyword>
<feature type="domain" description="Rieske" evidence="8">
    <location>
        <begin position="44"/>
        <end position="154"/>
    </location>
</feature>
<keyword evidence="6" id="KW-0411">Iron-sulfur</keyword>
<sequence>MEDNAVLEEGFNGLTRAQASLPASWYLDPAHFEREVREIWGRNWVYLCRAETLDGPRAFRTFEVAGQPILLLRDQEGELQGFFNTCRHRGSILCPQAEGTLKKAMITCPYHQWVYDLTGRLRATGPMRKVAGFDRAEHPLHRVRVEEWGGFVFVNLDPDAPSFDELYGAETAYVANWPLEDLRVGHVYSKTLHCNWKVFWENYNECLHCPNIHPELCELVPIYGRAIMARRDDPEWAEHAEDLAPHHSGGLRAGAETWSMDGEAQGRLPGLTDADVEVGMRYVTVTPSVFIAHHADYVRLVKITPKTAETMELTAEWLFHPDTLARPDFDADKITQFGILVMEQDGAASELNQKGMRSSAFHNGVLMQEEYEVFLFQQWVREQLGEAPKSEGAASRASRRAPLAE</sequence>
<evidence type="ECO:0000256" key="6">
    <source>
        <dbReference type="ARBA" id="ARBA00023014"/>
    </source>
</evidence>
<dbReference type="GO" id="GO:0018628">
    <property type="term" value="F:terephthalate 1,2-dioxygenase activity"/>
    <property type="evidence" value="ECO:0007669"/>
    <property type="project" value="UniProtKB-EC"/>
</dbReference>
<dbReference type="InterPro" id="IPR015879">
    <property type="entry name" value="Ring_hydroxy_dOase_asu_C_dom"/>
</dbReference>
<accession>A0A0T5P502</accession>
<proteinExistence type="predicted"/>